<dbReference type="InterPro" id="IPR013783">
    <property type="entry name" value="Ig-like_fold"/>
</dbReference>
<dbReference type="Pfam" id="PF13927">
    <property type="entry name" value="Ig_3"/>
    <property type="match status" value="1"/>
</dbReference>
<dbReference type="AlphaFoldDB" id="A0A8T2IHH4"/>
<dbReference type="SMART" id="SM00408">
    <property type="entry name" value="IGc2"/>
    <property type="match status" value="1"/>
</dbReference>
<evidence type="ECO:0000313" key="4">
    <source>
        <dbReference type="Proteomes" id="UP000812440"/>
    </source>
</evidence>
<gene>
    <name evidence="3" type="ORF">GDO86_019676</name>
</gene>
<dbReference type="GO" id="GO:0005886">
    <property type="term" value="C:plasma membrane"/>
    <property type="evidence" value="ECO:0007669"/>
    <property type="project" value="TreeGrafter"/>
</dbReference>
<feature type="domain" description="Ig-like" evidence="2">
    <location>
        <begin position="25"/>
        <end position="112"/>
    </location>
</feature>
<dbReference type="GO" id="GO:0098632">
    <property type="term" value="F:cell-cell adhesion mediator activity"/>
    <property type="evidence" value="ECO:0007669"/>
    <property type="project" value="TreeGrafter"/>
</dbReference>
<protein>
    <recommendedName>
        <fullName evidence="2">Ig-like domain-containing protein</fullName>
    </recommendedName>
</protein>
<dbReference type="OrthoDB" id="2413561at2759"/>
<sequence length="156" mass="17321">MRSQCRRLVCSNRNFTLSIIDKSLPQPLVIPEDQVVNKNEDAMFHCQFTATPDPVLEWFFEDHTLLSNKSRVTVFQNGSLLISAVRPRSSGMYQCVGTGHSGKKTVLKASLHLAGTVNTPHLPPSNPRGDVAPFEMRFPGGRAPPQDPCLWLIVLP</sequence>
<dbReference type="GO" id="GO:0070593">
    <property type="term" value="P:dendrite self-avoidance"/>
    <property type="evidence" value="ECO:0007669"/>
    <property type="project" value="TreeGrafter"/>
</dbReference>
<dbReference type="EMBL" id="JAACNH010004620">
    <property type="protein sequence ID" value="KAG8429626.1"/>
    <property type="molecule type" value="Genomic_DNA"/>
</dbReference>
<dbReference type="InterPro" id="IPR003598">
    <property type="entry name" value="Ig_sub2"/>
</dbReference>
<keyword evidence="1" id="KW-0393">Immunoglobulin domain</keyword>
<dbReference type="InterPro" id="IPR007110">
    <property type="entry name" value="Ig-like_dom"/>
</dbReference>
<dbReference type="InterPro" id="IPR003599">
    <property type="entry name" value="Ig_sub"/>
</dbReference>
<dbReference type="SMART" id="SM00409">
    <property type="entry name" value="IG"/>
    <property type="match status" value="1"/>
</dbReference>
<evidence type="ECO:0000259" key="2">
    <source>
        <dbReference type="PROSITE" id="PS50835"/>
    </source>
</evidence>
<dbReference type="PANTHER" id="PTHR10075:SF100">
    <property type="entry name" value="FASCICLIN-2"/>
    <property type="match status" value="1"/>
</dbReference>
<proteinExistence type="predicted"/>
<dbReference type="GO" id="GO:0007156">
    <property type="term" value="P:homophilic cell adhesion via plasma membrane adhesion molecules"/>
    <property type="evidence" value="ECO:0007669"/>
    <property type="project" value="TreeGrafter"/>
</dbReference>
<name>A0A8T2IHH4_9PIPI</name>
<dbReference type="Proteomes" id="UP000812440">
    <property type="component" value="Unassembled WGS sequence"/>
</dbReference>
<comment type="caution">
    <text evidence="3">The sequence shown here is derived from an EMBL/GenBank/DDBJ whole genome shotgun (WGS) entry which is preliminary data.</text>
</comment>
<reference evidence="3" key="1">
    <citation type="thesis" date="2020" institute="ProQuest LLC" country="789 East Eisenhower Parkway, Ann Arbor, MI, USA">
        <title>Comparative Genomics and Chromosome Evolution.</title>
        <authorList>
            <person name="Mudd A.B."/>
        </authorList>
    </citation>
    <scope>NUCLEOTIDE SEQUENCE</scope>
    <source>
        <strain evidence="3">Female2</strain>
        <tissue evidence="3">Blood</tissue>
    </source>
</reference>
<dbReference type="GO" id="GO:0007411">
    <property type="term" value="P:axon guidance"/>
    <property type="evidence" value="ECO:0007669"/>
    <property type="project" value="TreeGrafter"/>
</dbReference>
<dbReference type="InterPro" id="IPR036179">
    <property type="entry name" value="Ig-like_dom_sf"/>
</dbReference>
<dbReference type="Gene3D" id="2.60.40.10">
    <property type="entry name" value="Immunoglobulins"/>
    <property type="match status" value="1"/>
</dbReference>
<dbReference type="PROSITE" id="PS50835">
    <property type="entry name" value="IG_LIKE"/>
    <property type="match status" value="1"/>
</dbReference>
<accession>A0A8T2IHH4</accession>
<evidence type="ECO:0000256" key="1">
    <source>
        <dbReference type="ARBA" id="ARBA00023319"/>
    </source>
</evidence>
<organism evidence="3 4">
    <name type="scientific">Hymenochirus boettgeri</name>
    <name type="common">Congo dwarf clawed frog</name>
    <dbReference type="NCBI Taxonomy" id="247094"/>
    <lineage>
        <taxon>Eukaryota</taxon>
        <taxon>Metazoa</taxon>
        <taxon>Chordata</taxon>
        <taxon>Craniata</taxon>
        <taxon>Vertebrata</taxon>
        <taxon>Euteleostomi</taxon>
        <taxon>Amphibia</taxon>
        <taxon>Batrachia</taxon>
        <taxon>Anura</taxon>
        <taxon>Pipoidea</taxon>
        <taxon>Pipidae</taxon>
        <taxon>Pipinae</taxon>
        <taxon>Hymenochirus</taxon>
    </lineage>
</organism>
<evidence type="ECO:0000313" key="3">
    <source>
        <dbReference type="EMBL" id="KAG8429626.1"/>
    </source>
</evidence>
<dbReference type="SUPFAM" id="SSF48726">
    <property type="entry name" value="Immunoglobulin"/>
    <property type="match status" value="1"/>
</dbReference>
<dbReference type="GO" id="GO:0030424">
    <property type="term" value="C:axon"/>
    <property type="evidence" value="ECO:0007669"/>
    <property type="project" value="TreeGrafter"/>
</dbReference>
<keyword evidence="4" id="KW-1185">Reference proteome</keyword>
<dbReference type="PANTHER" id="PTHR10075">
    <property type="entry name" value="BASIGIN RELATED"/>
    <property type="match status" value="1"/>
</dbReference>